<feature type="compositionally biased region" description="Basic and acidic residues" evidence="1">
    <location>
        <begin position="8"/>
        <end position="22"/>
    </location>
</feature>
<reference evidence="2 3" key="1">
    <citation type="journal article" date="2018" name="Front. Plant Sci.">
        <title>Red Clover (Trifolium pratense) and Zigzag Clover (T. medium) - A Picture of Genomic Similarities and Differences.</title>
        <authorList>
            <person name="Dluhosova J."/>
            <person name="Istvanek J."/>
            <person name="Nedelnik J."/>
            <person name="Repkova J."/>
        </authorList>
    </citation>
    <scope>NUCLEOTIDE SEQUENCE [LARGE SCALE GENOMIC DNA]</scope>
    <source>
        <strain evidence="3">cv. 10/8</strain>
        <tissue evidence="2">Leaf</tissue>
    </source>
</reference>
<keyword evidence="3" id="KW-1185">Reference proteome</keyword>
<feature type="region of interest" description="Disordered" evidence="1">
    <location>
        <begin position="1"/>
        <end position="45"/>
    </location>
</feature>
<name>A0A392RX01_9FABA</name>
<dbReference type="EMBL" id="LXQA010275903">
    <property type="protein sequence ID" value="MCI40106.1"/>
    <property type="molecule type" value="Genomic_DNA"/>
</dbReference>
<organism evidence="2 3">
    <name type="scientific">Trifolium medium</name>
    <dbReference type="NCBI Taxonomy" id="97028"/>
    <lineage>
        <taxon>Eukaryota</taxon>
        <taxon>Viridiplantae</taxon>
        <taxon>Streptophyta</taxon>
        <taxon>Embryophyta</taxon>
        <taxon>Tracheophyta</taxon>
        <taxon>Spermatophyta</taxon>
        <taxon>Magnoliopsida</taxon>
        <taxon>eudicotyledons</taxon>
        <taxon>Gunneridae</taxon>
        <taxon>Pentapetalae</taxon>
        <taxon>rosids</taxon>
        <taxon>fabids</taxon>
        <taxon>Fabales</taxon>
        <taxon>Fabaceae</taxon>
        <taxon>Papilionoideae</taxon>
        <taxon>50 kb inversion clade</taxon>
        <taxon>NPAAA clade</taxon>
        <taxon>Hologalegina</taxon>
        <taxon>IRL clade</taxon>
        <taxon>Trifolieae</taxon>
        <taxon>Trifolium</taxon>
    </lineage>
</organism>
<feature type="compositionally biased region" description="Acidic residues" evidence="1">
    <location>
        <begin position="36"/>
        <end position="45"/>
    </location>
</feature>
<dbReference type="AlphaFoldDB" id="A0A392RX01"/>
<evidence type="ECO:0000256" key="1">
    <source>
        <dbReference type="SAM" id="MobiDB-lite"/>
    </source>
</evidence>
<evidence type="ECO:0000313" key="3">
    <source>
        <dbReference type="Proteomes" id="UP000265520"/>
    </source>
</evidence>
<dbReference type="Proteomes" id="UP000265520">
    <property type="component" value="Unassembled WGS sequence"/>
</dbReference>
<feature type="non-terminal residue" evidence="2">
    <location>
        <position position="45"/>
    </location>
</feature>
<protein>
    <submittedName>
        <fullName evidence="2">Uncharacterized protein</fullName>
    </submittedName>
</protein>
<evidence type="ECO:0000313" key="2">
    <source>
        <dbReference type="EMBL" id="MCI40106.1"/>
    </source>
</evidence>
<sequence length="45" mass="5351">MPQRHCWRQPDPEHEPEAKAVIDPEPLELDPLQVEMLDEEDNDEE</sequence>
<accession>A0A392RX01</accession>
<comment type="caution">
    <text evidence="2">The sequence shown here is derived from an EMBL/GenBank/DDBJ whole genome shotgun (WGS) entry which is preliminary data.</text>
</comment>
<proteinExistence type="predicted"/>